<sequence>MANSSQELREWVSALADAIETYKVTYQQKGVKKPSGNDLARLCGISEGAWGNIARRSGAKLTNRVNYVRVMLRLGINMADPRTIPEFDPMSAEEFEEAVLSIVKDETFVVDDAMRNLVAGIVGPVAAQAYVNKHTSADFPKDQQTANPGDQGFPVTEVQAFVEWFAKQVANHLSDANEGVVLLPEPVYPDRLDVDSLPALDEWEVTGPDDLTTLVLIRTLSDRLSDPVEWHTARDRLMSNIDELRLLVRRLEDLIAGKQPSVRRIDIDV</sequence>
<gene>
    <name evidence="2" type="ORF">CO179_03315</name>
</gene>
<evidence type="ECO:0000313" key="2">
    <source>
        <dbReference type="EMBL" id="PJA40112.1"/>
    </source>
</evidence>
<name>A0A2M7X1S0_UNCKA</name>
<dbReference type="Proteomes" id="UP000231195">
    <property type="component" value="Unassembled WGS sequence"/>
</dbReference>
<feature type="domain" description="PH" evidence="1">
    <location>
        <begin position="1"/>
        <end position="20"/>
    </location>
</feature>
<proteinExistence type="predicted"/>
<dbReference type="PROSITE" id="PS50003">
    <property type="entry name" value="PH_DOMAIN"/>
    <property type="match status" value="1"/>
</dbReference>
<organism evidence="2 3">
    <name type="scientific">candidate division WWE3 bacterium CG_4_9_14_3_um_filter_39_7</name>
    <dbReference type="NCBI Taxonomy" id="1975080"/>
    <lineage>
        <taxon>Bacteria</taxon>
        <taxon>Katanobacteria</taxon>
    </lineage>
</organism>
<reference evidence="3" key="1">
    <citation type="submission" date="2017-09" db="EMBL/GenBank/DDBJ databases">
        <title>Depth-based differentiation of microbial function through sediment-hosted aquifers and enrichment of novel symbionts in the deep terrestrial subsurface.</title>
        <authorList>
            <person name="Probst A.J."/>
            <person name="Ladd B."/>
            <person name="Jarett J.K."/>
            <person name="Geller-Mcgrath D.E."/>
            <person name="Sieber C.M.K."/>
            <person name="Emerson J.B."/>
            <person name="Anantharaman K."/>
            <person name="Thomas B.C."/>
            <person name="Malmstrom R."/>
            <person name="Stieglmeier M."/>
            <person name="Klingl A."/>
            <person name="Woyke T."/>
            <person name="Ryan C.M."/>
            <person name="Banfield J.F."/>
        </authorList>
    </citation>
    <scope>NUCLEOTIDE SEQUENCE [LARGE SCALE GENOMIC DNA]</scope>
</reference>
<dbReference type="InterPro" id="IPR001849">
    <property type="entry name" value="PH_domain"/>
</dbReference>
<evidence type="ECO:0000313" key="3">
    <source>
        <dbReference type="Proteomes" id="UP000231195"/>
    </source>
</evidence>
<evidence type="ECO:0000259" key="1">
    <source>
        <dbReference type="PROSITE" id="PS50003"/>
    </source>
</evidence>
<comment type="caution">
    <text evidence="2">The sequence shown here is derived from an EMBL/GenBank/DDBJ whole genome shotgun (WGS) entry which is preliminary data.</text>
</comment>
<accession>A0A2M7X1S0</accession>
<dbReference type="AlphaFoldDB" id="A0A2M7X1S0"/>
<dbReference type="EMBL" id="PFWZ01000110">
    <property type="protein sequence ID" value="PJA40112.1"/>
    <property type="molecule type" value="Genomic_DNA"/>
</dbReference>
<protein>
    <recommendedName>
        <fullName evidence="1">PH domain-containing protein</fullName>
    </recommendedName>
</protein>